<dbReference type="InterPro" id="IPR050706">
    <property type="entry name" value="Cyclic-di-GMP_PDE-like"/>
</dbReference>
<dbReference type="InterPro" id="IPR035919">
    <property type="entry name" value="EAL_sf"/>
</dbReference>
<dbReference type="SMART" id="SM00052">
    <property type="entry name" value="EAL"/>
    <property type="match status" value="1"/>
</dbReference>
<dbReference type="Gene3D" id="3.20.20.450">
    <property type="entry name" value="EAL domain"/>
    <property type="match status" value="1"/>
</dbReference>
<dbReference type="InterPro" id="IPR043128">
    <property type="entry name" value="Rev_trsase/Diguanyl_cyclase"/>
</dbReference>
<keyword evidence="4" id="KW-1185">Reference proteome</keyword>
<evidence type="ECO:0000313" key="4">
    <source>
        <dbReference type="Proteomes" id="UP000284178"/>
    </source>
</evidence>
<dbReference type="Pfam" id="PF00497">
    <property type="entry name" value="SBP_bac_3"/>
    <property type="match status" value="1"/>
</dbReference>
<dbReference type="SMART" id="SM00267">
    <property type="entry name" value="GGDEF"/>
    <property type="match status" value="1"/>
</dbReference>
<comment type="caution">
    <text evidence="3">The sequence shown here is derived from an EMBL/GenBank/DDBJ whole genome shotgun (WGS) entry which is preliminary data.</text>
</comment>
<dbReference type="SUPFAM" id="SSF55073">
    <property type="entry name" value="Nucleotide cyclase"/>
    <property type="match status" value="1"/>
</dbReference>
<dbReference type="PROSITE" id="PS50883">
    <property type="entry name" value="EAL"/>
    <property type="match status" value="1"/>
</dbReference>
<dbReference type="CDD" id="cd01948">
    <property type="entry name" value="EAL"/>
    <property type="match status" value="1"/>
</dbReference>
<dbReference type="Pfam" id="PF00563">
    <property type="entry name" value="EAL"/>
    <property type="match status" value="1"/>
</dbReference>
<dbReference type="Gene3D" id="3.40.190.10">
    <property type="entry name" value="Periplasmic binding protein-like II"/>
    <property type="match status" value="4"/>
</dbReference>
<feature type="domain" description="EAL" evidence="1">
    <location>
        <begin position="711"/>
        <end position="966"/>
    </location>
</feature>
<protein>
    <submittedName>
        <fullName evidence="3">EAL domain-containing protein</fullName>
    </submittedName>
</protein>
<feature type="domain" description="GGDEF" evidence="2">
    <location>
        <begin position="577"/>
        <end position="702"/>
    </location>
</feature>
<dbReference type="AlphaFoldDB" id="A0A412G4I7"/>
<dbReference type="SUPFAM" id="SSF53850">
    <property type="entry name" value="Periplasmic binding protein-like II"/>
    <property type="match status" value="2"/>
</dbReference>
<evidence type="ECO:0000259" key="2">
    <source>
        <dbReference type="PROSITE" id="PS50887"/>
    </source>
</evidence>
<dbReference type="InterPro" id="IPR001638">
    <property type="entry name" value="Solute-binding_3/MltF_N"/>
</dbReference>
<accession>A0A412G4I7</accession>
<dbReference type="Proteomes" id="UP000284178">
    <property type="component" value="Unassembled WGS sequence"/>
</dbReference>
<dbReference type="Gene3D" id="3.30.70.270">
    <property type="match status" value="1"/>
</dbReference>
<reference evidence="3 4" key="1">
    <citation type="submission" date="2018-08" db="EMBL/GenBank/DDBJ databases">
        <title>A genome reference for cultivated species of the human gut microbiota.</title>
        <authorList>
            <person name="Zou Y."/>
            <person name="Xue W."/>
            <person name="Luo G."/>
        </authorList>
    </citation>
    <scope>NUCLEOTIDE SEQUENCE [LARGE SCALE GENOMIC DNA]</scope>
    <source>
        <strain evidence="3 4">AF24-29</strain>
    </source>
</reference>
<proteinExistence type="predicted"/>
<dbReference type="InterPro" id="IPR001633">
    <property type="entry name" value="EAL_dom"/>
</dbReference>
<dbReference type="PROSITE" id="PS50887">
    <property type="entry name" value="GGDEF"/>
    <property type="match status" value="1"/>
</dbReference>
<evidence type="ECO:0000259" key="1">
    <source>
        <dbReference type="PROSITE" id="PS50883"/>
    </source>
</evidence>
<dbReference type="GO" id="GO:0071111">
    <property type="term" value="F:cyclic-guanylate-specific phosphodiesterase activity"/>
    <property type="evidence" value="ECO:0007669"/>
    <property type="project" value="InterPro"/>
</dbReference>
<dbReference type="SMART" id="SM00062">
    <property type="entry name" value="PBPb"/>
    <property type="match status" value="1"/>
</dbReference>
<dbReference type="EMBL" id="QRUP01000004">
    <property type="protein sequence ID" value="RGR75619.1"/>
    <property type="molecule type" value="Genomic_DNA"/>
</dbReference>
<sequence>MKKRRLILMLIFCLGLNGMIPFLRSASVRAETPVIRVGYIDYAGFIEEDGTGKYTGYGVELLERISRITGWRYEYVYGDWQQILSQLDEGSIDLIMTAQYTEERADQFLFSQQPIGDELAVVYAREDASVYYDDSAAMDGLRIGLLQGSYQNQSWQDYAKKHGLNCPTTEYKTENQLMEALLSQQVDLIVSGGLALHDEAKVVLKLEPAPFYIITNSARPDLMAQIDGALAEMLLSDPYFEAHLYDEYYGDSQYSVQPLFTREEDAYIREAGMIPVGLDGSQVPFAYMEKGKLKGIWPQLLALIEKKSGLRFALTPQAPQADYVAFLDQNPRQSLYCGITRRNLRMTQNAAVQLSDPLLQLDLMVVVNPEEFSTAGNEEFSLIVTDNTAVNSEFLSQMPLGQILYADTLVQCLLAVADHKAAATVCDSYTLNYYSWKPGISDLQDNYPLEFPSLQPCFAASADLDPVLMAILNKTIASLSQKEINQVIYDSTLGLHYQPSWTDWLKANSYLVASLALALILGVTLLIYRSRKQTEEQIQRRRTEMFRHKAEMDRISGLYNEDTFTEKAQAILAQDPPPYYLIYINIRRFKIVNELLGVEQADQLLSHIGSRLQDYCGRYPGSLACRITADHFMLMTPCEAYQANGREDILKDYTSDLNLSLEYGVYPITDRSLPMKLMQDRAALAAKNRTDPMFSEVGFYTDQQRQRIIREQQVLDEIEGAMDRGEIIIYIQAKYDIVAQRVIGGEALVRWQHPVRGLLGPGQFVGVLEENGQIMQLDYYVWEKTCQFLQRQHRLHEQVPPVSVNVSKYNFYRANLVALFTDLIAKYELRPGDLQLEITETACAEDTEQIYAVIRQLQQAGFTVLMDDFGAGYSSLNMFKDAPVDIIKLDMGFISSDENNAERSGAVIASIVNLSHSLNIPVIVEGVETQAQVDFLKSIDTRYIQGYYFSRPVPEEDYAALCYAKDEA</sequence>
<dbReference type="InterPro" id="IPR029787">
    <property type="entry name" value="Nucleotide_cyclase"/>
</dbReference>
<organism evidence="3 4">
    <name type="scientific">Holdemania filiformis</name>
    <dbReference type="NCBI Taxonomy" id="61171"/>
    <lineage>
        <taxon>Bacteria</taxon>
        <taxon>Bacillati</taxon>
        <taxon>Bacillota</taxon>
        <taxon>Erysipelotrichia</taxon>
        <taxon>Erysipelotrichales</taxon>
        <taxon>Erysipelotrichaceae</taxon>
        <taxon>Holdemania</taxon>
    </lineage>
</organism>
<gene>
    <name evidence="3" type="ORF">DWY25_05125</name>
</gene>
<dbReference type="Pfam" id="PF00990">
    <property type="entry name" value="GGDEF"/>
    <property type="match status" value="1"/>
</dbReference>
<name>A0A412G4I7_9FIRM</name>
<evidence type="ECO:0000313" key="3">
    <source>
        <dbReference type="EMBL" id="RGR75619.1"/>
    </source>
</evidence>
<dbReference type="SUPFAM" id="SSF141868">
    <property type="entry name" value="EAL domain-like"/>
    <property type="match status" value="1"/>
</dbReference>
<dbReference type="InterPro" id="IPR000160">
    <property type="entry name" value="GGDEF_dom"/>
</dbReference>
<dbReference type="PANTHER" id="PTHR33121:SF70">
    <property type="entry name" value="SIGNALING PROTEIN YKOW"/>
    <property type="match status" value="1"/>
</dbReference>
<dbReference type="PANTHER" id="PTHR33121">
    <property type="entry name" value="CYCLIC DI-GMP PHOSPHODIESTERASE PDEF"/>
    <property type="match status" value="1"/>
</dbReference>